<feature type="domain" description="BD-FAE-like" evidence="3">
    <location>
        <begin position="82"/>
        <end position="274"/>
    </location>
</feature>
<dbReference type="SUPFAM" id="SSF53474">
    <property type="entry name" value="alpha/beta-Hydrolases"/>
    <property type="match status" value="1"/>
</dbReference>
<dbReference type="EMBL" id="JAFBEI010000046">
    <property type="protein sequence ID" value="MBM7636967.1"/>
    <property type="molecule type" value="Genomic_DNA"/>
</dbReference>
<dbReference type="Pfam" id="PF20434">
    <property type="entry name" value="BD-FAE"/>
    <property type="match status" value="1"/>
</dbReference>
<reference evidence="4 5" key="1">
    <citation type="submission" date="2021-01" db="EMBL/GenBank/DDBJ databases">
        <title>Genomic Encyclopedia of Type Strains, Phase IV (KMG-IV): sequencing the most valuable type-strain genomes for metagenomic binning, comparative biology and taxonomic classification.</title>
        <authorList>
            <person name="Goeker M."/>
        </authorList>
    </citation>
    <scope>NUCLEOTIDE SEQUENCE [LARGE SCALE GENOMIC DNA]</scope>
    <source>
        <strain evidence="4 5">DSM 27513</strain>
    </source>
</reference>
<keyword evidence="5" id="KW-1185">Reference proteome</keyword>
<organism evidence="4 5">
    <name type="scientific">Streptococcus saliviloxodontae</name>
    <dbReference type="NCBI Taxonomy" id="1349416"/>
    <lineage>
        <taxon>Bacteria</taxon>
        <taxon>Bacillati</taxon>
        <taxon>Bacillota</taxon>
        <taxon>Bacilli</taxon>
        <taxon>Lactobacillales</taxon>
        <taxon>Streptococcaceae</taxon>
        <taxon>Streptococcus</taxon>
    </lineage>
</organism>
<dbReference type="PANTHER" id="PTHR48081">
    <property type="entry name" value="AB HYDROLASE SUPERFAMILY PROTEIN C4A8.06C"/>
    <property type="match status" value="1"/>
</dbReference>
<dbReference type="InterPro" id="IPR029058">
    <property type="entry name" value="AB_hydrolase_fold"/>
</dbReference>
<evidence type="ECO:0000259" key="3">
    <source>
        <dbReference type="Pfam" id="PF20434"/>
    </source>
</evidence>
<sequence length="339" mass="38124">MKKTKKYVVYSFVILLCLGVVGYGLVTNHPQIAVGIIQKIIYQDKSPNTFEPLYTPVDGIKENGQYLKSDIRYSNDYPNSFLDVIYPDNNVDMKRPTVFYFHGGGFFGGSKNMGDPLVANGSTYLIDDIVSKGYNVVNVDYAFVPEYHFPTPLIQMNAAISYMIDHAKEYHLDMNNVVLMGSSAGAIMVAQYGSIVSNSEYAKRLDITPKIVKENIKALVIDDAPLEYEKLSLAAKLLVGNYVSETIYLTQEEITDYNPILHVTTDYPPSFLLGSEYRKDMVSLHDALERVGVVNKIVDPFAEKGITKSHGFISNLRKDDISQDAFQRLITFLEEKTKE</sequence>
<keyword evidence="2" id="KW-0472">Membrane</keyword>
<accession>A0ABS2PNF6</accession>
<evidence type="ECO:0000313" key="5">
    <source>
        <dbReference type="Proteomes" id="UP000809081"/>
    </source>
</evidence>
<proteinExistence type="predicted"/>
<protein>
    <submittedName>
        <fullName evidence="4">Acetyl esterase/lipase</fullName>
    </submittedName>
</protein>
<keyword evidence="1" id="KW-0378">Hydrolase</keyword>
<dbReference type="Gene3D" id="3.40.50.1820">
    <property type="entry name" value="alpha/beta hydrolase"/>
    <property type="match status" value="1"/>
</dbReference>
<dbReference type="InterPro" id="IPR049492">
    <property type="entry name" value="BD-FAE-like_dom"/>
</dbReference>
<evidence type="ECO:0000256" key="1">
    <source>
        <dbReference type="ARBA" id="ARBA00022801"/>
    </source>
</evidence>
<gene>
    <name evidence="4" type="ORF">JOC31_001796</name>
</gene>
<evidence type="ECO:0000313" key="4">
    <source>
        <dbReference type="EMBL" id="MBM7636967.1"/>
    </source>
</evidence>
<dbReference type="InterPro" id="IPR050300">
    <property type="entry name" value="GDXG_lipolytic_enzyme"/>
</dbReference>
<feature type="transmembrane region" description="Helical" evidence="2">
    <location>
        <begin position="7"/>
        <end position="26"/>
    </location>
</feature>
<dbReference type="Proteomes" id="UP000809081">
    <property type="component" value="Unassembled WGS sequence"/>
</dbReference>
<keyword evidence="2" id="KW-1133">Transmembrane helix</keyword>
<evidence type="ECO:0000256" key="2">
    <source>
        <dbReference type="SAM" id="Phobius"/>
    </source>
</evidence>
<dbReference type="RefSeq" id="WP_205017826.1">
    <property type="nucleotide sequence ID" value="NZ_JAFBEI010000046.1"/>
</dbReference>
<comment type="caution">
    <text evidence="4">The sequence shown here is derived from an EMBL/GenBank/DDBJ whole genome shotgun (WGS) entry which is preliminary data.</text>
</comment>
<name>A0ABS2PNF6_9STRE</name>
<keyword evidence="2" id="KW-0812">Transmembrane</keyword>